<sequence>MVVGDSISHGREGDYTWRFRIWEWFRDNGIAAEFVGPWPSTPVAPLLQGTKATVPPPRTYGGYAAGIGSFPCNHYALWGRQAAQVKNDISSTYQPDYILMAIGFNDMGWFVSGSEGTLASVKSIVDNARSAKPNRTLIKGRDDLPIATSNYNILLSQNIPRWSTPNSPLALVKLQENYGCGVAACPAAYDGLHPNALGEFQIAQAFSTTLKNSFGLGSAVLAIPGNIPGRSCSMPGNVRASSSPQGVTVTWDKVCGATGYNGQPWTEPQYANPVNRVDTSWTVAGLEWEYQIQAVCGDSIKSSYSGTVGATATPQTPEPPVNIVTHALSNGVTVSWDPAPGSGGVTIWEVITYSADLAGSFLNSVGIPGGARSATITGLIPGERYVVAVAGWNQYGGGLPGGGPQVRVGKGRPAAPTNLKVYTRDAVTVQLRYDGDGNAAGYHVWTRNVNEPGSVLKKDPYAAGSTCWGVTFLFPGVWNYEYCMTAVNGNEESALSACVKGSAETTPGLLECPAASQHDGGGWELTPEVPLPGGGGDDSGGMPTLPPTTGDDLWRQDTSFTFVETWASQHHISF</sequence>
<feature type="domain" description="Fibronectin type-III" evidence="1">
    <location>
        <begin position="316"/>
        <end position="411"/>
    </location>
</feature>
<dbReference type="OrthoDB" id="2119228at2759"/>
<proteinExistence type="predicted"/>
<dbReference type="RefSeq" id="XP_046013379.1">
    <property type="nucleotide sequence ID" value="XM_046161905.1"/>
</dbReference>
<dbReference type="SUPFAM" id="SSF49265">
    <property type="entry name" value="Fibronectin type III"/>
    <property type="match status" value="2"/>
</dbReference>
<dbReference type="SMART" id="SM00060">
    <property type="entry name" value="FN3"/>
    <property type="match status" value="3"/>
</dbReference>
<evidence type="ECO:0000259" key="1">
    <source>
        <dbReference type="PROSITE" id="PS50853"/>
    </source>
</evidence>
<dbReference type="EMBL" id="JAGTJQ010000005">
    <property type="protein sequence ID" value="KAH7031699.1"/>
    <property type="molecule type" value="Genomic_DNA"/>
</dbReference>
<accession>A0A9P9BUQ9</accession>
<dbReference type="CDD" id="cd00063">
    <property type="entry name" value="FN3"/>
    <property type="match status" value="2"/>
</dbReference>
<name>A0A9P9BUQ9_9PEZI</name>
<protein>
    <recommendedName>
        <fullName evidence="1">Fibronectin type-III domain-containing protein</fullName>
    </recommendedName>
</protein>
<dbReference type="Pfam" id="PF00041">
    <property type="entry name" value="fn3"/>
    <property type="match status" value="1"/>
</dbReference>
<dbReference type="PROSITE" id="PS50853">
    <property type="entry name" value="FN3"/>
    <property type="match status" value="1"/>
</dbReference>
<evidence type="ECO:0000313" key="2">
    <source>
        <dbReference type="EMBL" id="KAH7031699.1"/>
    </source>
</evidence>
<dbReference type="Gene3D" id="3.40.50.1110">
    <property type="entry name" value="SGNH hydrolase"/>
    <property type="match status" value="1"/>
</dbReference>
<dbReference type="GeneID" id="70191451"/>
<dbReference type="InterPro" id="IPR036116">
    <property type="entry name" value="FN3_sf"/>
</dbReference>
<dbReference type="Gene3D" id="2.60.40.10">
    <property type="entry name" value="Immunoglobulins"/>
    <property type="match status" value="2"/>
</dbReference>
<evidence type="ECO:0000313" key="3">
    <source>
        <dbReference type="Proteomes" id="UP000756346"/>
    </source>
</evidence>
<comment type="caution">
    <text evidence="2">The sequence shown here is derived from an EMBL/GenBank/DDBJ whole genome shotgun (WGS) entry which is preliminary data.</text>
</comment>
<keyword evidence="3" id="KW-1185">Reference proteome</keyword>
<dbReference type="InterPro" id="IPR003961">
    <property type="entry name" value="FN3_dom"/>
</dbReference>
<dbReference type="InterPro" id="IPR013783">
    <property type="entry name" value="Ig-like_fold"/>
</dbReference>
<dbReference type="AlphaFoldDB" id="A0A9P9BUQ9"/>
<dbReference type="Proteomes" id="UP000756346">
    <property type="component" value="Unassembled WGS sequence"/>
</dbReference>
<dbReference type="SUPFAM" id="SSF52266">
    <property type="entry name" value="SGNH hydrolase"/>
    <property type="match status" value="1"/>
</dbReference>
<reference evidence="2" key="1">
    <citation type="journal article" date="2021" name="Nat. Commun.">
        <title>Genetic determinants of endophytism in the Arabidopsis root mycobiome.</title>
        <authorList>
            <person name="Mesny F."/>
            <person name="Miyauchi S."/>
            <person name="Thiergart T."/>
            <person name="Pickel B."/>
            <person name="Atanasova L."/>
            <person name="Karlsson M."/>
            <person name="Huettel B."/>
            <person name="Barry K.W."/>
            <person name="Haridas S."/>
            <person name="Chen C."/>
            <person name="Bauer D."/>
            <person name="Andreopoulos W."/>
            <person name="Pangilinan J."/>
            <person name="LaButti K."/>
            <person name="Riley R."/>
            <person name="Lipzen A."/>
            <person name="Clum A."/>
            <person name="Drula E."/>
            <person name="Henrissat B."/>
            <person name="Kohler A."/>
            <person name="Grigoriev I.V."/>
            <person name="Martin F.M."/>
            <person name="Hacquard S."/>
        </authorList>
    </citation>
    <scope>NUCLEOTIDE SEQUENCE</scope>
    <source>
        <strain evidence="2">MPI-CAGE-CH-0230</strain>
    </source>
</reference>
<dbReference type="InterPro" id="IPR036514">
    <property type="entry name" value="SGNH_hydro_sf"/>
</dbReference>
<gene>
    <name evidence="2" type="ORF">B0I36DRAFT_410163</name>
</gene>
<organism evidence="2 3">
    <name type="scientific">Microdochium trichocladiopsis</name>
    <dbReference type="NCBI Taxonomy" id="1682393"/>
    <lineage>
        <taxon>Eukaryota</taxon>
        <taxon>Fungi</taxon>
        <taxon>Dikarya</taxon>
        <taxon>Ascomycota</taxon>
        <taxon>Pezizomycotina</taxon>
        <taxon>Sordariomycetes</taxon>
        <taxon>Xylariomycetidae</taxon>
        <taxon>Xylariales</taxon>
        <taxon>Microdochiaceae</taxon>
        <taxon>Microdochium</taxon>
    </lineage>
</organism>